<keyword evidence="2" id="KW-1003">Cell membrane</keyword>
<evidence type="ECO:0000313" key="9">
    <source>
        <dbReference type="EMBL" id="MBM6616862.1"/>
    </source>
</evidence>
<dbReference type="InterPro" id="IPR001633">
    <property type="entry name" value="EAL_dom"/>
</dbReference>
<proteinExistence type="predicted"/>
<sequence>MSIKKKISLTFTLLVMVILILNNYLQYMHSKDQLLDSIEREINLVTEEVTFQIENAQKGALYVENMIGRELRTASIAALNSLPPRHEDITNEQLVQIAKELNVSHITLFAKAEDDIVGVKSTDSHEIGIGTKEWGYWYTAFEQLFALEPVTVEEGLTLPNYWSGPIEIASSNPDHTDKWGYYYDGTTNYIINPYMRDKEVLEYEEKFGPVKVMNRFTSKLDGILEITVFNPETFGKADATVTINGNKFIKISDEPIWYGSYEYENTATDRDYIQKTLKTGKSEQYTEPLQGKDVQKTFIPVKDNEQSYVIGIAYDYGLVQQQLTHDLMDHIGLLLLSMVIVFIASSIYSRTITKPISYVVAQVNEIAKGNFGKRLKMQRTDEFGVLAENVNALSESLKIYTDDLVKSKKIIEFQAYHDPLTSLPNRRFIKEKVMVLEQTAKELNQPISIIFLDVDRFKHVNDTLGHNIGDELIVEISKRVLACVQTEKSIVARQGGDEFIILLENHNERDTMKIAEAIVETVKQPYKMGDHELYVSASCGISMYPEHSQDVETLIMYADMAMYEAKNLGGNKAVRYNEKMNDQNKERAQIESKLRKAIEDNMLEVYYQPKINAKTNELKGVEALVRWKDAELGFVSPALFIPIAEDTGLIQPLWEQIMEKSCKQVATWNKNREAKLALSVNFSARQFQDTPNIVEKVTSILHNCGLSPKLFEIEITESVLMYNTNETIQALISLQSAGMKIAIDDFGTGYSSMSYLTSLPINTLKIDQSFIQDITEEYQNSEIASAIINLVKSLQLEVIAEGVEKEHQKQYLLDHNCENMQGFYFSKPIPANLFEKQYINRIE</sequence>
<dbReference type="SMART" id="SM00267">
    <property type="entry name" value="GGDEF"/>
    <property type="match status" value="1"/>
</dbReference>
<accession>A0ABS2DEH1</accession>
<comment type="subcellular location">
    <subcellularLocation>
        <location evidence="1">Cell membrane</location>
    </subcellularLocation>
</comment>
<reference evidence="9 10" key="1">
    <citation type="submission" date="2021-02" db="EMBL/GenBank/DDBJ databases">
        <title>Bacillus sp. RD4P76, an endophyte from a halophyte.</title>
        <authorList>
            <person name="Sun J.-Q."/>
        </authorList>
    </citation>
    <scope>NUCLEOTIDE SEQUENCE [LARGE SCALE GENOMIC DNA]</scope>
    <source>
        <strain evidence="9 10">RD4P76</strain>
    </source>
</reference>
<dbReference type="InterPro" id="IPR003660">
    <property type="entry name" value="HAMP_dom"/>
</dbReference>
<evidence type="ECO:0000256" key="3">
    <source>
        <dbReference type="ARBA" id="ARBA00023136"/>
    </source>
</evidence>
<dbReference type="PANTHER" id="PTHR44757:SF2">
    <property type="entry name" value="BIOFILM ARCHITECTURE MAINTENANCE PROTEIN MBAA"/>
    <property type="match status" value="1"/>
</dbReference>
<feature type="domain" description="GGDEF" evidence="8">
    <location>
        <begin position="445"/>
        <end position="578"/>
    </location>
</feature>
<dbReference type="SMART" id="SM00304">
    <property type="entry name" value="HAMP"/>
    <property type="match status" value="1"/>
</dbReference>
<feature type="domain" description="EAL" evidence="6">
    <location>
        <begin position="587"/>
        <end position="842"/>
    </location>
</feature>
<dbReference type="PROSITE" id="PS50885">
    <property type="entry name" value="HAMP"/>
    <property type="match status" value="1"/>
</dbReference>
<dbReference type="Gene3D" id="3.20.20.450">
    <property type="entry name" value="EAL domain"/>
    <property type="match status" value="1"/>
</dbReference>
<dbReference type="InterPro" id="IPR035919">
    <property type="entry name" value="EAL_sf"/>
</dbReference>
<gene>
    <name evidence="9" type="ORF">JR050_04085</name>
</gene>
<evidence type="ECO:0000259" key="6">
    <source>
        <dbReference type="PROSITE" id="PS50883"/>
    </source>
</evidence>
<evidence type="ECO:0000256" key="4">
    <source>
        <dbReference type="SAM" id="Coils"/>
    </source>
</evidence>
<keyword evidence="4" id="KW-0175">Coiled coil</keyword>
<dbReference type="PANTHER" id="PTHR44757">
    <property type="entry name" value="DIGUANYLATE CYCLASE DGCP"/>
    <property type="match status" value="1"/>
</dbReference>
<dbReference type="Pfam" id="PF00672">
    <property type="entry name" value="HAMP"/>
    <property type="match status" value="1"/>
</dbReference>
<dbReference type="InterPro" id="IPR029787">
    <property type="entry name" value="Nucleotide_cyclase"/>
</dbReference>
<feature type="domain" description="HAMP" evidence="7">
    <location>
        <begin position="350"/>
        <end position="402"/>
    </location>
</feature>
<evidence type="ECO:0000256" key="2">
    <source>
        <dbReference type="ARBA" id="ARBA00022475"/>
    </source>
</evidence>
<dbReference type="CDD" id="cd06225">
    <property type="entry name" value="HAMP"/>
    <property type="match status" value="1"/>
</dbReference>
<dbReference type="NCBIfam" id="TIGR00254">
    <property type="entry name" value="GGDEF"/>
    <property type="match status" value="1"/>
</dbReference>
<name>A0ABS2DEH1_9BACI</name>
<dbReference type="Gene3D" id="6.10.340.10">
    <property type="match status" value="1"/>
</dbReference>
<dbReference type="SUPFAM" id="SSF141868">
    <property type="entry name" value="EAL domain-like"/>
    <property type="match status" value="1"/>
</dbReference>
<evidence type="ECO:0000256" key="5">
    <source>
        <dbReference type="SAM" id="Phobius"/>
    </source>
</evidence>
<dbReference type="Gene3D" id="3.30.70.270">
    <property type="match status" value="1"/>
</dbReference>
<dbReference type="InterPro" id="IPR000160">
    <property type="entry name" value="GGDEF_dom"/>
</dbReference>
<dbReference type="SMART" id="SM00052">
    <property type="entry name" value="EAL"/>
    <property type="match status" value="1"/>
</dbReference>
<dbReference type="PROSITE" id="PS50883">
    <property type="entry name" value="EAL"/>
    <property type="match status" value="1"/>
</dbReference>
<evidence type="ECO:0000256" key="1">
    <source>
        <dbReference type="ARBA" id="ARBA00004236"/>
    </source>
</evidence>
<keyword evidence="5" id="KW-0812">Transmembrane</keyword>
<dbReference type="InterPro" id="IPR052155">
    <property type="entry name" value="Biofilm_reg_signaling"/>
</dbReference>
<protein>
    <submittedName>
        <fullName evidence="9">EAL domain-containing protein</fullName>
    </submittedName>
</protein>
<comment type="caution">
    <text evidence="9">The sequence shown here is derived from an EMBL/GenBank/DDBJ whole genome shotgun (WGS) entry which is preliminary data.</text>
</comment>
<dbReference type="SUPFAM" id="SSF158472">
    <property type="entry name" value="HAMP domain-like"/>
    <property type="match status" value="1"/>
</dbReference>
<keyword evidence="5" id="KW-1133">Transmembrane helix</keyword>
<dbReference type="InterPro" id="IPR043128">
    <property type="entry name" value="Rev_trsase/Diguanyl_cyclase"/>
</dbReference>
<feature type="transmembrane region" description="Helical" evidence="5">
    <location>
        <begin position="7"/>
        <end position="25"/>
    </location>
</feature>
<dbReference type="EMBL" id="JAFELM010000016">
    <property type="protein sequence ID" value="MBM6616862.1"/>
    <property type="molecule type" value="Genomic_DNA"/>
</dbReference>
<keyword evidence="3 5" id="KW-0472">Membrane</keyword>
<organism evidence="9 10">
    <name type="scientific">Bacillus suaedaesalsae</name>
    <dbReference type="NCBI Taxonomy" id="2810349"/>
    <lineage>
        <taxon>Bacteria</taxon>
        <taxon>Bacillati</taxon>
        <taxon>Bacillota</taxon>
        <taxon>Bacilli</taxon>
        <taxon>Bacillales</taxon>
        <taxon>Bacillaceae</taxon>
        <taxon>Bacillus</taxon>
    </lineage>
</organism>
<feature type="coiled-coil region" evidence="4">
    <location>
        <begin position="573"/>
        <end position="600"/>
    </location>
</feature>
<dbReference type="Proteomes" id="UP001518925">
    <property type="component" value="Unassembled WGS sequence"/>
</dbReference>
<dbReference type="Pfam" id="PF00563">
    <property type="entry name" value="EAL"/>
    <property type="match status" value="1"/>
</dbReference>
<dbReference type="PROSITE" id="PS50887">
    <property type="entry name" value="GGDEF"/>
    <property type="match status" value="1"/>
</dbReference>
<dbReference type="RefSeq" id="WP_204202234.1">
    <property type="nucleotide sequence ID" value="NZ_JAFELM010000016.1"/>
</dbReference>
<evidence type="ECO:0000259" key="7">
    <source>
        <dbReference type="PROSITE" id="PS50885"/>
    </source>
</evidence>
<evidence type="ECO:0000313" key="10">
    <source>
        <dbReference type="Proteomes" id="UP001518925"/>
    </source>
</evidence>
<keyword evidence="10" id="KW-1185">Reference proteome</keyword>
<dbReference type="SUPFAM" id="SSF55073">
    <property type="entry name" value="Nucleotide cyclase"/>
    <property type="match status" value="1"/>
</dbReference>
<dbReference type="Pfam" id="PF00990">
    <property type="entry name" value="GGDEF"/>
    <property type="match status" value="1"/>
</dbReference>
<dbReference type="CDD" id="cd01949">
    <property type="entry name" value="GGDEF"/>
    <property type="match status" value="1"/>
</dbReference>
<dbReference type="CDD" id="cd01948">
    <property type="entry name" value="EAL"/>
    <property type="match status" value="1"/>
</dbReference>
<evidence type="ECO:0000259" key="8">
    <source>
        <dbReference type="PROSITE" id="PS50887"/>
    </source>
</evidence>